<keyword evidence="2" id="KW-1185">Reference proteome</keyword>
<evidence type="ECO:0000313" key="2">
    <source>
        <dbReference type="Proteomes" id="UP000240708"/>
    </source>
</evidence>
<dbReference type="EMBL" id="PYGF01000010">
    <property type="protein sequence ID" value="PSL02309.1"/>
    <property type="molecule type" value="Genomic_DNA"/>
</dbReference>
<sequence>MEPFLFFSMYNFYFRFRYYSYEKINRVFNSFFHFRINHGTGGYFWI</sequence>
<protein>
    <submittedName>
        <fullName evidence="1">Uncharacterized protein</fullName>
    </submittedName>
</protein>
<comment type="caution">
    <text evidence="1">The sequence shown here is derived from an EMBL/GenBank/DDBJ whole genome shotgun (WGS) entry which is preliminary data.</text>
</comment>
<name>A0A2P8DYL7_9BACT</name>
<organism evidence="1 2">
    <name type="scientific">Cecembia rubra</name>
    <dbReference type="NCBI Taxonomy" id="1485585"/>
    <lineage>
        <taxon>Bacteria</taxon>
        <taxon>Pseudomonadati</taxon>
        <taxon>Bacteroidota</taxon>
        <taxon>Cytophagia</taxon>
        <taxon>Cytophagales</taxon>
        <taxon>Cyclobacteriaceae</taxon>
        <taxon>Cecembia</taxon>
    </lineage>
</organism>
<dbReference type="AlphaFoldDB" id="A0A2P8DYL7"/>
<accession>A0A2P8DYL7</accession>
<evidence type="ECO:0000313" key="1">
    <source>
        <dbReference type="EMBL" id="PSL02309.1"/>
    </source>
</evidence>
<reference evidence="1 2" key="1">
    <citation type="submission" date="2018-03" db="EMBL/GenBank/DDBJ databases">
        <title>Genomic Encyclopedia of Archaeal and Bacterial Type Strains, Phase II (KMG-II): from individual species to whole genera.</title>
        <authorList>
            <person name="Goeker M."/>
        </authorList>
    </citation>
    <scope>NUCLEOTIDE SEQUENCE [LARGE SCALE GENOMIC DNA]</scope>
    <source>
        <strain evidence="1 2">DSM 28057</strain>
    </source>
</reference>
<dbReference type="Proteomes" id="UP000240708">
    <property type="component" value="Unassembled WGS sequence"/>
</dbReference>
<proteinExistence type="predicted"/>
<gene>
    <name evidence="1" type="ORF">CLV48_11092</name>
</gene>